<dbReference type="AlphaFoldDB" id="A0A2A2HPJ2"/>
<accession>A0A2A2HPJ2</accession>
<dbReference type="PANTHER" id="PTHR46637:SF1">
    <property type="entry name" value="BLL5188 PROTEIN"/>
    <property type="match status" value="1"/>
</dbReference>
<evidence type="ECO:0000313" key="3">
    <source>
        <dbReference type="Proteomes" id="UP000218164"/>
    </source>
</evidence>
<comment type="caution">
    <text evidence="2">The sequence shown here is derived from an EMBL/GenBank/DDBJ whole genome shotgun (WGS) entry which is preliminary data.</text>
</comment>
<dbReference type="InterPro" id="IPR025161">
    <property type="entry name" value="IS402-like_dom"/>
</dbReference>
<dbReference type="PANTHER" id="PTHR46637">
    <property type="entry name" value="TIS1421-TRANSPOSASE PROTEIN A"/>
    <property type="match status" value="1"/>
</dbReference>
<sequence>MSFREIDDVLWESMEPSLPSQKPHTGRPRANMRKLMNGILYVVMTGCTWKDVPRRYGSKSTVHKFHLYLCEHGIYLKIFNELLNKGYVRKIYLSYCFTDTKDVPAKKEEISATMATKK</sequence>
<dbReference type="Proteomes" id="UP000218164">
    <property type="component" value="Unassembled WGS sequence"/>
</dbReference>
<name>A0A2A2HPJ2_9EURY</name>
<dbReference type="EMBL" id="LMVP01000525">
    <property type="protein sequence ID" value="PAV11238.1"/>
    <property type="molecule type" value="Genomic_DNA"/>
</dbReference>
<dbReference type="RefSeq" id="WP_095645683.1">
    <property type="nucleotide sequence ID" value="NZ_LMVP01000525.1"/>
</dbReference>
<gene>
    <name evidence="2" type="ORF">ASJ81_11035</name>
</gene>
<dbReference type="OrthoDB" id="133438at2157"/>
<evidence type="ECO:0000313" key="2">
    <source>
        <dbReference type="EMBL" id="PAV11238.1"/>
    </source>
</evidence>
<proteinExistence type="predicted"/>
<dbReference type="Pfam" id="PF13340">
    <property type="entry name" value="DUF4096"/>
    <property type="match status" value="1"/>
</dbReference>
<dbReference type="InterPro" id="IPR052909">
    <property type="entry name" value="Transposase_6_like"/>
</dbReference>
<evidence type="ECO:0000259" key="1">
    <source>
        <dbReference type="Pfam" id="PF13340"/>
    </source>
</evidence>
<feature type="domain" description="Insertion element IS402-like" evidence="1">
    <location>
        <begin position="7"/>
        <end position="78"/>
    </location>
</feature>
<protein>
    <submittedName>
        <fullName evidence="2">Transposase</fullName>
    </submittedName>
</protein>
<reference evidence="2 3" key="1">
    <citation type="journal article" date="2017" name="BMC Genomics">
        <title>Genomic analysis of methanogenic archaea reveals a shift towards energy conservation.</title>
        <authorList>
            <person name="Gilmore S.P."/>
            <person name="Henske J.K."/>
            <person name="Sexton J.A."/>
            <person name="Solomon K.V."/>
            <person name="Seppala S."/>
            <person name="Yoo J.I."/>
            <person name="Huyett L.M."/>
            <person name="Pressman A."/>
            <person name="Cogan J.Z."/>
            <person name="Kivenson V."/>
            <person name="Peng X."/>
            <person name="Tan Y."/>
            <person name="Valentine D.L."/>
            <person name="O'Malley M.A."/>
        </authorList>
    </citation>
    <scope>NUCLEOTIDE SEQUENCE [LARGE SCALE GENOMIC DNA]</scope>
    <source>
        <strain evidence="2 3">MC-15</strain>
    </source>
</reference>
<organism evidence="2 3">
    <name type="scientific">Methanosarcina spelaei</name>
    <dbReference type="NCBI Taxonomy" id="1036679"/>
    <lineage>
        <taxon>Archaea</taxon>
        <taxon>Methanobacteriati</taxon>
        <taxon>Methanobacteriota</taxon>
        <taxon>Stenosarchaea group</taxon>
        <taxon>Methanomicrobia</taxon>
        <taxon>Methanosarcinales</taxon>
        <taxon>Methanosarcinaceae</taxon>
        <taxon>Methanosarcina</taxon>
    </lineage>
</organism>
<keyword evidence="3" id="KW-1185">Reference proteome</keyword>